<dbReference type="GO" id="GO:0022900">
    <property type="term" value="P:electron transport chain"/>
    <property type="evidence" value="ECO:0007669"/>
    <property type="project" value="UniProtKB-UniRule"/>
</dbReference>
<dbReference type="PROSITE" id="PS00198">
    <property type="entry name" value="4FE4S_FER_1"/>
    <property type="match status" value="1"/>
</dbReference>
<dbReference type="SUPFAM" id="SSF46548">
    <property type="entry name" value="alpha-helical ferredoxin"/>
    <property type="match status" value="1"/>
</dbReference>
<keyword evidence="8" id="KW-0997">Cell inner membrane</keyword>
<accession>M3AG50</accession>
<proteinExistence type="inferred from homology"/>
<comment type="caution">
    <text evidence="11">The sequence shown here is derived from an EMBL/GenBank/DDBJ whole genome shotgun (WGS) entry which is preliminary data.</text>
</comment>
<feature type="binding site" evidence="8">
    <location>
        <position position="372"/>
    </location>
    <ligand>
        <name>[4Fe-4S] cluster</name>
        <dbReference type="ChEBI" id="CHEBI:49883"/>
        <label>1</label>
    </ligand>
</feature>
<keyword evidence="1 8" id="KW-0813">Transport</keyword>
<dbReference type="RefSeq" id="WP_008613402.1">
    <property type="nucleotide sequence ID" value="NZ_AONQ01000002.1"/>
</dbReference>
<feature type="compositionally biased region" description="Low complexity" evidence="9">
    <location>
        <begin position="481"/>
        <end position="503"/>
    </location>
</feature>
<dbReference type="GO" id="GO:0005886">
    <property type="term" value="C:plasma membrane"/>
    <property type="evidence" value="ECO:0007669"/>
    <property type="project" value="UniProtKB-SubCell"/>
</dbReference>
<dbReference type="Pfam" id="PF10531">
    <property type="entry name" value="SLBB"/>
    <property type="match status" value="1"/>
</dbReference>
<dbReference type="SUPFAM" id="SSF142019">
    <property type="entry name" value="Nqo1 FMN-binding domain-like"/>
    <property type="match status" value="1"/>
</dbReference>
<feature type="binding site" evidence="8">
    <location>
        <position position="411"/>
    </location>
    <ligand>
        <name>[4Fe-4S] cluster</name>
        <dbReference type="ChEBI" id="CHEBI:49883"/>
        <label>2</label>
    </ligand>
</feature>
<dbReference type="InterPro" id="IPR010208">
    <property type="entry name" value="Ion_transpt_RnfC/RsxC"/>
</dbReference>
<dbReference type="EMBL" id="AONQ01000002">
    <property type="protein sequence ID" value="EME71838.1"/>
    <property type="molecule type" value="Genomic_DNA"/>
</dbReference>
<sequence>MKLFPILGGIHPEYRKELTSEKAIVALPVPKTLYLPLQQHMGAPANTTVDAGDLVKKGQLLAKAQGAISAALHAPTSGRIAAITEMTAPHPSGLPVLTIMLDSDGKDEWAEPMPAIDDPFAASPAEIKARVAEAGIVGMGGATFPSAVKLGLGGQHKLEILLLNGAECEPYLTCDDRVMREFAAQVVDGARIMAHALGAPKVIIAVEDNKPQAVDSLKAEAAKTPNVEVVGVPVQYPMGAERHLTQAVTGRETPARKLTADVGVVVHNVATARAVHQAVRLGRPLVSRVVTVSGGAVAEPKNIEVPLGTRVSELLDFCGGISKEARRIISGGPMMGQPLPSLDVAVVKGTSGILALTQGETNEHASSPCIRCGSCVTYCPCGLVPVEMASYIRNDKLDLAAKIGVQDCVSCGSCSYICPSHIPLVHYFNYAKGKIAALDRERRKNEQTKALVEAHNARLERQAQAKREAAAKAKAAKEAAEAAAAAPQANQQAQPNSAGGANA</sequence>
<feature type="binding site" evidence="8">
    <location>
        <position position="408"/>
    </location>
    <ligand>
        <name>[4Fe-4S] cluster</name>
        <dbReference type="ChEBI" id="CHEBI:49883"/>
        <label>2</label>
    </ligand>
</feature>
<dbReference type="PANTHER" id="PTHR43034">
    <property type="entry name" value="ION-TRANSLOCATING OXIDOREDUCTASE COMPLEX SUBUNIT C"/>
    <property type="match status" value="1"/>
</dbReference>
<feature type="binding site" evidence="8">
    <location>
        <position position="369"/>
    </location>
    <ligand>
        <name>[4Fe-4S] cluster</name>
        <dbReference type="ChEBI" id="CHEBI:49883"/>
        <label>1</label>
    </ligand>
</feature>
<dbReference type="GO" id="GO:0046872">
    <property type="term" value="F:metal ion binding"/>
    <property type="evidence" value="ECO:0007669"/>
    <property type="project" value="UniProtKB-KW"/>
</dbReference>
<keyword evidence="2 8" id="KW-0004">4Fe-4S</keyword>
<dbReference type="OrthoDB" id="9767754at2"/>
<dbReference type="PROSITE" id="PS51379">
    <property type="entry name" value="4FE4S_FER_2"/>
    <property type="match status" value="2"/>
</dbReference>
<dbReference type="Pfam" id="PF01512">
    <property type="entry name" value="Complex1_51K"/>
    <property type="match status" value="1"/>
</dbReference>
<dbReference type="EC" id="7.-.-.-" evidence="8"/>
<evidence type="ECO:0000256" key="7">
    <source>
        <dbReference type="ARBA" id="ARBA00023014"/>
    </source>
</evidence>
<feature type="domain" description="4Fe-4S ferredoxin-type" evidence="10">
    <location>
        <begin position="399"/>
        <end position="428"/>
    </location>
</feature>
<dbReference type="InterPro" id="IPR011538">
    <property type="entry name" value="Nuo51_FMN-bd"/>
</dbReference>
<evidence type="ECO:0000256" key="3">
    <source>
        <dbReference type="ARBA" id="ARBA00022723"/>
    </source>
</evidence>
<dbReference type="InterPro" id="IPR026902">
    <property type="entry name" value="RnfC_N"/>
</dbReference>
<organism evidence="11 12">
    <name type="scientific">Paramagnetospirillum caucaseum</name>
    <dbReference type="NCBI Taxonomy" id="1244869"/>
    <lineage>
        <taxon>Bacteria</taxon>
        <taxon>Pseudomonadati</taxon>
        <taxon>Pseudomonadota</taxon>
        <taxon>Alphaproteobacteria</taxon>
        <taxon>Rhodospirillales</taxon>
        <taxon>Magnetospirillaceae</taxon>
        <taxon>Paramagnetospirillum</taxon>
    </lineage>
</organism>
<keyword evidence="4 8" id="KW-0677">Repeat</keyword>
<feature type="binding site" evidence="8">
    <location>
        <position position="414"/>
    </location>
    <ligand>
        <name>[4Fe-4S] cluster</name>
        <dbReference type="ChEBI" id="CHEBI:49883"/>
        <label>2</label>
    </ligand>
</feature>
<evidence type="ECO:0000256" key="1">
    <source>
        <dbReference type="ARBA" id="ARBA00022448"/>
    </source>
</evidence>
<feature type="domain" description="4Fe-4S ferredoxin-type" evidence="10">
    <location>
        <begin position="360"/>
        <end position="389"/>
    </location>
</feature>
<feature type="binding site" evidence="8">
    <location>
        <position position="418"/>
    </location>
    <ligand>
        <name>[4Fe-4S] cluster</name>
        <dbReference type="ChEBI" id="CHEBI:49883"/>
        <label>1</label>
    </ligand>
</feature>
<keyword evidence="5 8" id="KW-0249">Electron transport</keyword>
<feature type="region of interest" description="Disordered" evidence="9">
    <location>
        <begin position="480"/>
        <end position="503"/>
    </location>
</feature>
<keyword evidence="8" id="KW-1278">Translocase</keyword>
<dbReference type="InterPro" id="IPR017900">
    <property type="entry name" value="4Fe4S_Fe_S_CS"/>
</dbReference>
<dbReference type="Proteomes" id="UP000011744">
    <property type="component" value="Unassembled WGS sequence"/>
</dbReference>
<keyword evidence="7 8" id="KW-0411">Iron-sulfur</keyword>
<keyword evidence="6 8" id="KW-0408">Iron</keyword>
<dbReference type="eggNOG" id="COG4656">
    <property type="taxonomic scope" value="Bacteria"/>
</dbReference>
<name>M3AG50_9PROT</name>
<comment type="subunit">
    <text evidence="8">The complex is composed of six subunits: RnfA, RnfB, RnfC, RnfD, RnfE and RnfG.</text>
</comment>
<comment type="cofactor">
    <cofactor evidence="8">
        <name>[4Fe-4S] cluster</name>
        <dbReference type="ChEBI" id="CHEBI:49883"/>
    </cofactor>
    <text evidence="8">Binds 2 [4Fe-4S] clusters per subunit.</text>
</comment>
<dbReference type="GO" id="GO:0051539">
    <property type="term" value="F:4 iron, 4 sulfur cluster binding"/>
    <property type="evidence" value="ECO:0007669"/>
    <property type="project" value="UniProtKB-KW"/>
</dbReference>
<evidence type="ECO:0000313" key="11">
    <source>
        <dbReference type="EMBL" id="EME71838.1"/>
    </source>
</evidence>
<dbReference type="InterPro" id="IPR019554">
    <property type="entry name" value="Soluble_ligand-bd"/>
</dbReference>
<keyword evidence="8" id="KW-0472">Membrane</keyword>
<evidence type="ECO:0000259" key="10">
    <source>
        <dbReference type="PROSITE" id="PS51379"/>
    </source>
</evidence>
<dbReference type="NCBIfam" id="NF003454">
    <property type="entry name" value="PRK05035.1"/>
    <property type="match status" value="1"/>
</dbReference>
<evidence type="ECO:0000256" key="9">
    <source>
        <dbReference type="SAM" id="MobiDB-lite"/>
    </source>
</evidence>
<evidence type="ECO:0000256" key="6">
    <source>
        <dbReference type="ARBA" id="ARBA00023004"/>
    </source>
</evidence>
<evidence type="ECO:0000313" key="12">
    <source>
        <dbReference type="Proteomes" id="UP000011744"/>
    </source>
</evidence>
<keyword evidence="12" id="KW-1185">Reference proteome</keyword>
<evidence type="ECO:0000256" key="2">
    <source>
        <dbReference type="ARBA" id="ARBA00022485"/>
    </source>
</evidence>
<dbReference type="Gene3D" id="3.30.70.20">
    <property type="match status" value="1"/>
</dbReference>
<keyword evidence="3 8" id="KW-0479">Metal-binding</keyword>
<evidence type="ECO:0000256" key="8">
    <source>
        <dbReference type="HAMAP-Rule" id="MF_00461"/>
    </source>
</evidence>
<reference evidence="11 12" key="1">
    <citation type="journal article" date="2014" name="Genome Announc.">
        <title>Draft Genome Sequence of Magnetospirillum sp. Strain SO-1, a Freshwater Magnetotactic Bacterium Isolated from the Ol'khovka River, Russia.</title>
        <authorList>
            <person name="Grouzdev D.S."/>
            <person name="Dziuba M.V."/>
            <person name="Sukhacheva M.S."/>
            <person name="Mardanov A.V."/>
            <person name="Beletskiy A.V."/>
            <person name="Kuznetsov B.B."/>
            <person name="Skryabin K.G."/>
        </authorList>
    </citation>
    <scope>NUCLEOTIDE SEQUENCE [LARGE SCALE GENOMIC DNA]</scope>
    <source>
        <strain evidence="11 12">SO-1</strain>
    </source>
</reference>
<comment type="subcellular location">
    <subcellularLocation>
        <location evidence="8">Cell inner membrane</location>
        <topology evidence="8">Peripheral membrane protein</topology>
    </subcellularLocation>
</comment>
<dbReference type="STRING" id="1244869.H261_01277"/>
<dbReference type="PANTHER" id="PTHR43034:SF2">
    <property type="entry name" value="ION-TRANSLOCATING OXIDOREDUCTASE COMPLEX SUBUNIT C"/>
    <property type="match status" value="1"/>
</dbReference>
<dbReference type="InterPro" id="IPR037225">
    <property type="entry name" value="Nuo51_FMN-bd_sf"/>
</dbReference>
<dbReference type="PATRIC" id="fig|1244869.3.peg.248"/>
<dbReference type="GO" id="GO:0009055">
    <property type="term" value="F:electron transfer activity"/>
    <property type="evidence" value="ECO:0007669"/>
    <property type="project" value="InterPro"/>
</dbReference>
<dbReference type="InterPro" id="IPR017896">
    <property type="entry name" value="4Fe4S_Fe-S-bd"/>
</dbReference>
<dbReference type="Pfam" id="PF12838">
    <property type="entry name" value="Fer4_7"/>
    <property type="match status" value="1"/>
</dbReference>
<dbReference type="Gene3D" id="3.40.50.11540">
    <property type="entry name" value="NADH-ubiquinone oxidoreductase 51kDa subunit"/>
    <property type="match status" value="1"/>
</dbReference>
<evidence type="ECO:0000256" key="5">
    <source>
        <dbReference type="ARBA" id="ARBA00022982"/>
    </source>
</evidence>
<evidence type="ECO:0000256" key="4">
    <source>
        <dbReference type="ARBA" id="ARBA00022737"/>
    </source>
</evidence>
<dbReference type="Pfam" id="PF13375">
    <property type="entry name" value="RnfC_N"/>
    <property type="match status" value="1"/>
</dbReference>
<protein>
    <recommendedName>
        <fullName evidence="8">Ion-translocating oxidoreductase complex subunit C</fullName>
        <ecNumber evidence="8">7.-.-.-</ecNumber>
    </recommendedName>
    <alternativeName>
        <fullName evidence="8">Rnf electron transport complex subunit C</fullName>
    </alternativeName>
</protein>
<dbReference type="HAMAP" id="MF_00461">
    <property type="entry name" value="RsxC_RnfC"/>
    <property type="match status" value="1"/>
</dbReference>
<dbReference type="Gene3D" id="3.10.20.600">
    <property type="match status" value="1"/>
</dbReference>
<feature type="binding site" evidence="8">
    <location>
        <position position="375"/>
    </location>
    <ligand>
        <name>[4Fe-4S] cluster</name>
        <dbReference type="ChEBI" id="CHEBI:49883"/>
        <label>1</label>
    </ligand>
</feature>
<feature type="binding site" evidence="8">
    <location>
        <position position="379"/>
    </location>
    <ligand>
        <name>[4Fe-4S] cluster</name>
        <dbReference type="ChEBI" id="CHEBI:49883"/>
        <label>2</label>
    </ligand>
</feature>
<keyword evidence="8" id="KW-1003">Cell membrane</keyword>
<gene>
    <name evidence="8" type="primary">rnfC</name>
    <name evidence="11" type="ORF">H261_01277</name>
</gene>
<comment type="function">
    <text evidence="8">Part of a membrane-bound complex that couples electron transfer with translocation of ions across the membrane.</text>
</comment>
<dbReference type="AlphaFoldDB" id="M3AG50"/>
<dbReference type="NCBIfam" id="TIGR01945">
    <property type="entry name" value="rnfC"/>
    <property type="match status" value="1"/>
</dbReference>
<comment type="similarity">
    <text evidence="8">Belongs to the 4Fe4S bacterial-type ferredoxin family. RnfC subfamily.</text>
</comment>